<organism evidence="1 2">
    <name type="scientific">Panicum virgatum</name>
    <name type="common">Blackwell switchgrass</name>
    <dbReference type="NCBI Taxonomy" id="38727"/>
    <lineage>
        <taxon>Eukaryota</taxon>
        <taxon>Viridiplantae</taxon>
        <taxon>Streptophyta</taxon>
        <taxon>Embryophyta</taxon>
        <taxon>Tracheophyta</taxon>
        <taxon>Spermatophyta</taxon>
        <taxon>Magnoliopsida</taxon>
        <taxon>Liliopsida</taxon>
        <taxon>Poales</taxon>
        <taxon>Poaceae</taxon>
        <taxon>PACMAD clade</taxon>
        <taxon>Panicoideae</taxon>
        <taxon>Panicodae</taxon>
        <taxon>Paniceae</taxon>
        <taxon>Panicinae</taxon>
        <taxon>Panicum</taxon>
        <taxon>Panicum sect. Hiantes</taxon>
    </lineage>
</organism>
<name>A0A8T0WCY3_PANVG</name>
<sequence length="321" mass="36363">MPIFDVTPDTSTCRGIVDLQMMTTNKNSPFDLRFWDSLYTTLTMAQVTEMCHTALQSTNQKESVRVSIDNPSMIRLTGKDIAAVFCHDSHMQEDIMTAIMCAFNEFDSTLDSYSPHRTWRSFLPALSLEAEMERPSACAMEVPTNWKECVQRMRHNIPDPLTAMVFLPILIKDNWHCFAFNMKSKHIHIQMPHCTSGNDVIEEDSVKQIGIILLDELIDIINDASVTKTAKVAEWTFKFDRIETLQALRGNGFAACLYALLFDGTIFRNDVFSELNSRTTDQSKQEISNVAVGCASKAAMFSLLLDRQENPVKLSDLLQLL</sequence>
<keyword evidence="2" id="KW-1185">Reference proteome</keyword>
<evidence type="ECO:0000313" key="2">
    <source>
        <dbReference type="Proteomes" id="UP000823388"/>
    </source>
</evidence>
<gene>
    <name evidence="1" type="ORF">PVAP13_2KG348065</name>
</gene>
<protein>
    <submittedName>
        <fullName evidence="1">Uncharacterized protein</fullName>
    </submittedName>
</protein>
<dbReference type="EMBL" id="CM029039">
    <property type="protein sequence ID" value="KAG2643736.1"/>
    <property type="molecule type" value="Genomic_DNA"/>
</dbReference>
<accession>A0A8T0WCY3</accession>
<proteinExistence type="predicted"/>
<comment type="caution">
    <text evidence="1">The sequence shown here is derived from an EMBL/GenBank/DDBJ whole genome shotgun (WGS) entry which is preliminary data.</text>
</comment>
<evidence type="ECO:0000313" key="1">
    <source>
        <dbReference type="EMBL" id="KAG2643736.1"/>
    </source>
</evidence>
<reference evidence="1" key="1">
    <citation type="submission" date="2020-05" db="EMBL/GenBank/DDBJ databases">
        <title>WGS assembly of Panicum virgatum.</title>
        <authorList>
            <person name="Lovell J.T."/>
            <person name="Jenkins J."/>
            <person name="Shu S."/>
            <person name="Juenger T.E."/>
            <person name="Schmutz J."/>
        </authorList>
    </citation>
    <scope>NUCLEOTIDE SEQUENCE</scope>
    <source>
        <strain evidence="1">AP13</strain>
    </source>
</reference>
<dbReference type="Proteomes" id="UP000823388">
    <property type="component" value="Chromosome 2K"/>
</dbReference>
<dbReference type="AlphaFoldDB" id="A0A8T0WCY3"/>